<reference evidence="4" key="2">
    <citation type="submission" date="2010-02" db="EMBL/GenBank/DDBJ databases">
        <title>Complete genome sequence of Marinobacter adhaerens type strain (HP15).</title>
        <authorList>
            <person name="Gaerdes A.A.M."/>
            <person name="Kaeppel E."/>
            <person name="Shezad A."/>
            <person name="Seebah S."/>
            <person name="Teeling H."/>
            <person name="Yarza P."/>
            <person name="Gloeckner F.O."/>
            <person name="Ullrich M.S."/>
        </authorList>
    </citation>
    <scope>NUCLEOTIDE SEQUENCE [LARGE SCALE GENOMIC DNA]</scope>
    <source>
        <strain evidence="4">DSM 23420 / HP15</strain>
        <plasmid evidence="4">Plasmid pHP-187</plasmid>
    </source>
</reference>
<dbReference type="KEGG" id="mad:HP15_p187g134"/>
<evidence type="ECO:0000313" key="3">
    <source>
        <dbReference type="EMBL" id="ADQ00131.1"/>
    </source>
</evidence>
<dbReference type="PANTHER" id="PTHR43329">
    <property type="entry name" value="EPOXIDE HYDROLASE"/>
    <property type="match status" value="1"/>
</dbReference>
<dbReference type="PATRIC" id="fig|225937.3.peg.4352"/>
<dbReference type="EMBL" id="CP001980">
    <property type="protein sequence ID" value="ADQ00131.1"/>
    <property type="molecule type" value="Genomic_DNA"/>
</dbReference>
<gene>
    <name evidence="3" type="ordered locus">HP15_p187g134</name>
</gene>
<dbReference type="SUPFAM" id="SSF53474">
    <property type="entry name" value="alpha/beta-Hydrolases"/>
    <property type="match status" value="1"/>
</dbReference>
<keyword evidence="3" id="KW-0614">Plasmid</keyword>
<dbReference type="InterPro" id="IPR000639">
    <property type="entry name" value="Epox_hydrolase-like"/>
</dbReference>
<name>E4PS96_MARAH</name>
<dbReference type="HOGENOM" id="CLU_020336_7_3_6"/>
<evidence type="ECO:0000313" key="4">
    <source>
        <dbReference type="Proteomes" id="UP000007077"/>
    </source>
</evidence>
<proteinExistence type="predicted"/>
<dbReference type="Proteomes" id="UP000007077">
    <property type="component" value="Plasmid pHP-187"/>
</dbReference>
<protein>
    <submittedName>
        <fullName evidence="3">Short chain dehydrogenase</fullName>
    </submittedName>
</protein>
<feature type="domain" description="AB hydrolase-1" evidence="2">
    <location>
        <begin position="61"/>
        <end position="309"/>
    </location>
</feature>
<accession>E4PS96</accession>
<dbReference type="Pfam" id="PF00561">
    <property type="entry name" value="Abhydrolase_1"/>
    <property type="match status" value="1"/>
</dbReference>
<dbReference type="Gene3D" id="3.40.50.1820">
    <property type="entry name" value="alpha/beta hydrolase"/>
    <property type="match status" value="1"/>
</dbReference>
<evidence type="ECO:0000259" key="2">
    <source>
        <dbReference type="Pfam" id="PF00561"/>
    </source>
</evidence>
<sequence length="326" mass="37215">MRRGAVESWPTLLPTLINKLGYDRDTVEAREYTVSQQKTHWIISGDLLIHAVIEGDSKATPLVLVHGYPDNLQVWDQVTQRLKDRYLIIRYDVRGAGKSDKPSKTNSYKLPLLAKDLEAVVNALIPGRGFHLIAHDWGSIQCWESVTGNTLKDRILSYTSISGPCLDHVGWWIRNAVSSANLPKLKRMADQLAHSWYVFMFQIPVVPEAIWRIGLDKYWPDYLKKHEEISDATYHSSQRDDGQYGVKLYRANFVSRLLNPRIRIARCPVQVIVPKRDAYVRPQLMDGLSSWVADLKILAIDAPHWAPITQPERVAQAVSQFVTEHS</sequence>
<dbReference type="AlphaFoldDB" id="E4PS96"/>
<dbReference type="PRINTS" id="PR00412">
    <property type="entry name" value="EPOXHYDRLASE"/>
</dbReference>
<geneLocation type="plasmid" evidence="3 4">
    <name>pHP-187</name>
</geneLocation>
<reference evidence="3 4" key="1">
    <citation type="journal article" date="2010" name="Stand. Genomic Sci.">
        <title>Complete genome sequence of Marinobacter adhaerens type strain (HP15), a diatom-interacting marine microorganism.</title>
        <authorList>
            <person name="Gardes A."/>
            <person name="Kaeppel E."/>
            <person name="Shehzad A."/>
            <person name="Seebah S."/>
            <person name="Teeling H."/>
            <person name="Yarza P."/>
            <person name="Glockner F.O."/>
            <person name="Grossart H.P."/>
            <person name="Ullrich M.S."/>
        </authorList>
    </citation>
    <scope>NUCLEOTIDE SEQUENCE [LARGE SCALE GENOMIC DNA]</scope>
    <source>
        <strain evidence="4">DSM 23420 / HP15</strain>
        <plasmid evidence="4">Plasmid pHP-187</plasmid>
    </source>
</reference>
<keyword evidence="1" id="KW-0378">Hydrolase</keyword>
<evidence type="ECO:0000256" key="1">
    <source>
        <dbReference type="ARBA" id="ARBA00022801"/>
    </source>
</evidence>
<dbReference type="GO" id="GO:0016787">
    <property type="term" value="F:hydrolase activity"/>
    <property type="evidence" value="ECO:0007669"/>
    <property type="project" value="UniProtKB-KW"/>
</dbReference>
<dbReference type="InterPro" id="IPR000073">
    <property type="entry name" value="AB_hydrolase_1"/>
</dbReference>
<dbReference type="InterPro" id="IPR029058">
    <property type="entry name" value="AB_hydrolase_fold"/>
</dbReference>
<organism evidence="3 4">
    <name type="scientific">Marinobacter adhaerens (strain DSM 23420 / HP15)</name>
    <dbReference type="NCBI Taxonomy" id="225937"/>
    <lineage>
        <taxon>Bacteria</taxon>
        <taxon>Pseudomonadati</taxon>
        <taxon>Pseudomonadota</taxon>
        <taxon>Gammaproteobacteria</taxon>
        <taxon>Pseudomonadales</taxon>
        <taxon>Marinobacteraceae</taxon>
        <taxon>Marinobacter</taxon>
    </lineage>
</organism>